<keyword evidence="2" id="KW-1185">Reference proteome</keyword>
<organism evidence="1 2">
    <name type="scientific">Algibacter miyuki</name>
    <dbReference type="NCBI Taxonomy" id="1306933"/>
    <lineage>
        <taxon>Bacteria</taxon>
        <taxon>Pseudomonadati</taxon>
        <taxon>Bacteroidota</taxon>
        <taxon>Flavobacteriia</taxon>
        <taxon>Flavobacteriales</taxon>
        <taxon>Flavobacteriaceae</taxon>
        <taxon>Algibacter</taxon>
    </lineage>
</organism>
<sequence>MLKVNDFRAYIEEIKNSVAEITVAKTVMDDTQLAKILEAQTSDTYIVLGIIPKHKFKGNDYNLESNDITSILILKKVVRSNQDHEIFLDVINEAQTVAQKVVNKLIADYEDDSNCHFIRKLIPNSFDINPIWGLNSCDGYEIDFSLTTDV</sequence>
<evidence type="ECO:0000313" key="2">
    <source>
        <dbReference type="Proteomes" id="UP001589590"/>
    </source>
</evidence>
<evidence type="ECO:0000313" key="1">
    <source>
        <dbReference type="EMBL" id="MFB9106564.1"/>
    </source>
</evidence>
<dbReference type="EMBL" id="JBHMFA010000018">
    <property type="protein sequence ID" value="MFB9106564.1"/>
    <property type="molecule type" value="Genomic_DNA"/>
</dbReference>
<proteinExistence type="predicted"/>
<dbReference type="RefSeq" id="WP_290270646.1">
    <property type="nucleotide sequence ID" value="NZ_JAUFQP010000010.1"/>
</dbReference>
<gene>
    <name evidence="1" type="ORF">ACFFU1_16770</name>
</gene>
<dbReference type="Proteomes" id="UP001589590">
    <property type="component" value="Unassembled WGS sequence"/>
</dbReference>
<protein>
    <submittedName>
        <fullName evidence="1">Uncharacterized protein</fullName>
    </submittedName>
</protein>
<comment type="caution">
    <text evidence="1">The sequence shown here is derived from an EMBL/GenBank/DDBJ whole genome shotgun (WGS) entry which is preliminary data.</text>
</comment>
<name>A0ABV5H3V5_9FLAO</name>
<reference evidence="1 2" key="1">
    <citation type="submission" date="2024-09" db="EMBL/GenBank/DDBJ databases">
        <authorList>
            <person name="Sun Q."/>
            <person name="Mori K."/>
        </authorList>
    </citation>
    <scope>NUCLEOTIDE SEQUENCE [LARGE SCALE GENOMIC DNA]</scope>
    <source>
        <strain evidence="1 2">CECT 8300</strain>
    </source>
</reference>
<accession>A0ABV5H3V5</accession>